<dbReference type="InterPro" id="IPR036397">
    <property type="entry name" value="RNaseH_sf"/>
</dbReference>
<dbReference type="Pfam" id="PF17921">
    <property type="entry name" value="Integrase_H2C2"/>
    <property type="match status" value="1"/>
</dbReference>
<proteinExistence type="predicted"/>
<name>A0ABD1KK54_9TELE</name>
<evidence type="ECO:0000259" key="2">
    <source>
        <dbReference type="PROSITE" id="PS50994"/>
    </source>
</evidence>
<dbReference type="PANTHER" id="PTHR37984">
    <property type="entry name" value="PROTEIN CBG26694"/>
    <property type="match status" value="1"/>
</dbReference>
<evidence type="ECO:0000313" key="4">
    <source>
        <dbReference type="Proteomes" id="UP001591681"/>
    </source>
</evidence>
<evidence type="ECO:0000256" key="1">
    <source>
        <dbReference type="ARBA" id="ARBA00039658"/>
    </source>
</evidence>
<dbReference type="Pfam" id="PF00665">
    <property type="entry name" value="rve"/>
    <property type="match status" value="1"/>
</dbReference>
<dbReference type="Gene3D" id="3.30.420.10">
    <property type="entry name" value="Ribonuclease H-like superfamily/Ribonuclease H"/>
    <property type="match status" value="1"/>
</dbReference>
<dbReference type="PROSITE" id="PS50994">
    <property type="entry name" value="INTEGRASE"/>
    <property type="match status" value="1"/>
</dbReference>
<organism evidence="3 4">
    <name type="scientific">Coilia grayii</name>
    <name type="common">Gray's grenadier anchovy</name>
    <dbReference type="NCBI Taxonomy" id="363190"/>
    <lineage>
        <taxon>Eukaryota</taxon>
        <taxon>Metazoa</taxon>
        <taxon>Chordata</taxon>
        <taxon>Craniata</taxon>
        <taxon>Vertebrata</taxon>
        <taxon>Euteleostomi</taxon>
        <taxon>Actinopterygii</taxon>
        <taxon>Neopterygii</taxon>
        <taxon>Teleostei</taxon>
        <taxon>Clupei</taxon>
        <taxon>Clupeiformes</taxon>
        <taxon>Clupeoidei</taxon>
        <taxon>Engraulidae</taxon>
        <taxon>Coilinae</taxon>
        <taxon>Coilia</taxon>
    </lineage>
</organism>
<dbReference type="Proteomes" id="UP001591681">
    <property type="component" value="Unassembled WGS sequence"/>
</dbReference>
<comment type="caution">
    <text evidence="3">The sequence shown here is derived from an EMBL/GenBank/DDBJ whole genome shotgun (WGS) entry which is preliminary data.</text>
</comment>
<keyword evidence="4" id="KW-1185">Reference proteome</keyword>
<dbReference type="SUPFAM" id="SSF53098">
    <property type="entry name" value="Ribonuclease H-like"/>
    <property type="match status" value="1"/>
</dbReference>
<dbReference type="PANTHER" id="PTHR37984:SF5">
    <property type="entry name" value="PROTEIN NYNRIN-LIKE"/>
    <property type="match status" value="1"/>
</dbReference>
<sequence length="369" mass="42917">MAGHQGVFKTYKRLQEVAFWPRMWSDVKEFVRNCTTCQTIKNNTQKPAGLGQQTSDHRPNQMIKVDLMGHLPWSVARNEHLLIFVDYFTRWVELFPVRLATAQVIANIFHTEIITRWEVPDYILSDRGSQFVSSVFRELCGKWAVQPRNTTAYHPQTNMTERVNRNLKTMITSYVADNHRHWDKYLPEFRFALNSAVHETTGLSPAELQLGRKLKCPLDKVLLWNDLTPDSPPYDMVQMIETLKAKTRESSKPAKQRQLRNYNKHHRDVVFNCQDRVWVRNHPQSKASKHFAAKLAPKWKGPYRVVKPLGPVNYLVVQEDNGEDLSNVNVVILKPCYPIAEGLDAQERQKLLDLFEEESSDDEDFPGFQ</sequence>
<gene>
    <name evidence="3" type="ORF">ACEWY4_005861</name>
</gene>
<dbReference type="AlphaFoldDB" id="A0ABD1KK54"/>
<reference evidence="3 4" key="1">
    <citation type="submission" date="2024-09" db="EMBL/GenBank/DDBJ databases">
        <title>A chromosome-level genome assembly of Gray's grenadier anchovy, Coilia grayii.</title>
        <authorList>
            <person name="Fu Z."/>
        </authorList>
    </citation>
    <scope>NUCLEOTIDE SEQUENCE [LARGE SCALE GENOMIC DNA]</scope>
    <source>
        <strain evidence="3">G4</strain>
        <tissue evidence="3">Muscle</tissue>
    </source>
</reference>
<dbReference type="FunFam" id="3.30.420.10:FF:000032">
    <property type="entry name" value="Retrovirus-related Pol polyprotein from transposon 297-like Protein"/>
    <property type="match status" value="1"/>
</dbReference>
<protein>
    <recommendedName>
        <fullName evidence="1">Gypsy retrotransposon integrase-like protein 1</fullName>
    </recommendedName>
</protein>
<accession>A0ABD1KK54</accession>
<dbReference type="InterPro" id="IPR001584">
    <property type="entry name" value="Integrase_cat-core"/>
</dbReference>
<dbReference type="EMBL" id="JBHFQA010000005">
    <property type="protein sequence ID" value="KAL2099381.1"/>
    <property type="molecule type" value="Genomic_DNA"/>
</dbReference>
<feature type="domain" description="Integrase catalytic" evidence="2">
    <location>
        <begin position="55"/>
        <end position="213"/>
    </location>
</feature>
<evidence type="ECO:0000313" key="3">
    <source>
        <dbReference type="EMBL" id="KAL2099381.1"/>
    </source>
</evidence>
<dbReference type="InterPro" id="IPR041588">
    <property type="entry name" value="Integrase_H2C2"/>
</dbReference>
<dbReference type="Gene3D" id="1.10.340.70">
    <property type="match status" value="1"/>
</dbReference>
<dbReference type="InterPro" id="IPR012337">
    <property type="entry name" value="RNaseH-like_sf"/>
</dbReference>
<dbReference type="InterPro" id="IPR050951">
    <property type="entry name" value="Retrovirus_Pol_polyprotein"/>
</dbReference>